<gene>
    <name evidence="2" type="ORF">SAMN04490244_102140</name>
</gene>
<dbReference type="GO" id="GO:0046872">
    <property type="term" value="F:metal ion binding"/>
    <property type="evidence" value="ECO:0007669"/>
    <property type="project" value="UniProtKB-KW"/>
</dbReference>
<dbReference type="PANTHER" id="PTHR30037">
    <property type="entry name" value="DNA-3-METHYLADENINE GLYCOSYLASE 1"/>
    <property type="match status" value="1"/>
</dbReference>
<feature type="binding site" evidence="1">
    <location>
        <position position="179"/>
    </location>
    <ligand>
        <name>Zn(2+)</name>
        <dbReference type="ChEBI" id="CHEBI:29105"/>
    </ligand>
</feature>
<dbReference type="OrthoDB" id="9807664at2"/>
<evidence type="ECO:0000313" key="3">
    <source>
        <dbReference type="Proteomes" id="UP000198885"/>
    </source>
</evidence>
<dbReference type="Proteomes" id="UP000198885">
    <property type="component" value="Unassembled WGS sequence"/>
</dbReference>
<keyword evidence="1" id="KW-0479">Metal-binding</keyword>
<sequence length="198" mass="21970">MGERCDWCGTDPLYVAYHDHEWGVPEFDSRALWEKLVLDGFQAGLSWLTILRKRENFRTAFEGFDPERIAGWGEPEIARCLADPGIVRHRGKIEATIGNARAFLEIEDTQGFSDFVWAHVGHVPVQNAFASMAEVPAQTPLSQDLSKKLRGAGLRFCGPTIVYAWLQATGVVNDHLVGCPIRPRVAAMAPGTEAPEPR</sequence>
<dbReference type="Pfam" id="PF03352">
    <property type="entry name" value="Adenine_glyco"/>
    <property type="match status" value="1"/>
</dbReference>
<dbReference type="InterPro" id="IPR052891">
    <property type="entry name" value="DNA-3mA_glycosylase"/>
</dbReference>
<dbReference type="InterPro" id="IPR004597">
    <property type="entry name" value="Tag"/>
</dbReference>
<dbReference type="AlphaFoldDB" id="A0A1H9R5P9"/>
<proteinExistence type="predicted"/>
<dbReference type="NCBIfam" id="TIGR00624">
    <property type="entry name" value="tag"/>
    <property type="match status" value="1"/>
</dbReference>
<dbReference type="STRING" id="641238.SAMN04490244_102140"/>
<name>A0A1H9R5P9_9RHOB</name>
<dbReference type="InterPro" id="IPR005019">
    <property type="entry name" value="Adenine_glyco"/>
</dbReference>
<dbReference type="GO" id="GO:0006284">
    <property type="term" value="P:base-excision repair"/>
    <property type="evidence" value="ECO:0007669"/>
    <property type="project" value="InterPro"/>
</dbReference>
<dbReference type="InterPro" id="IPR011257">
    <property type="entry name" value="DNA_glycosylase"/>
</dbReference>
<accession>A0A1H9R5P9</accession>
<organism evidence="2 3">
    <name type="scientific">Tranquillimonas rosea</name>
    <dbReference type="NCBI Taxonomy" id="641238"/>
    <lineage>
        <taxon>Bacteria</taxon>
        <taxon>Pseudomonadati</taxon>
        <taxon>Pseudomonadota</taxon>
        <taxon>Alphaproteobacteria</taxon>
        <taxon>Rhodobacterales</taxon>
        <taxon>Roseobacteraceae</taxon>
        <taxon>Tranquillimonas</taxon>
    </lineage>
</organism>
<dbReference type="Gene3D" id="1.10.340.30">
    <property type="entry name" value="Hypothetical protein, domain 2"/>
    <property type="match status" value="1"/>
</dbReference>
<feature type="binding site" evidence="1">
    <location>
        <position position="5"/>
    </location>
    <ligand>
        <name>Zn(2+)</name>
        <dbReference type="ChEBI" id="CHEBI:29105"/>
    </ligand>
</feature>
<evidence type="ECO:0000256" key="1">
    <source>
        <dbReference type="PIRSR" id="PIRSR604597-1"/>
    </source>
</evidence>
<feature type="binding site" evidence="1">
    <location>
        <position position="175"/>
    </location>
    <ligand>
        <name>Zn(2+)</name>
        <dbReference type="ChEBI" id="CHEBI:29105"/>
    </ligand>
</feature>
<feature type="binding site" evidence="1">
    <location>
        <position position="18"/>
    </location>
    <ligand>
        <name>Zn(2+)</name>
        <dbReference type="ChEBI" id="CHEBI:29105"/>
    </ligand>
</feature>
<reference evidence="2 3" key="1">
    <citation type="submission" date="2016-10" db="EMBL/GenBank/DDBJ databases">
        <authorList>
            <person name="de Groot N.N."/>
        </authorList>
    </citation>
    <scope>NUCLEOTIDE SEQUENCE [LARGE SCALE GENOMIC DNA]</scope>
    <source>
        <strain evidence="2 3">DSM 23042</strain>
    </source>
</reference>
<dbReference type="PANTHER" id="PTHR30037:SF4">
    <property type="entry name" value="DNA-3-METHYLADENINE GLYCOSYLASE I"/>
    <property type="match status" value="1"/>
</dbReference>
<dbReference type="EMBL" id="FOGU01000002">
    <property type="protein sequence ID" value="SER68074.1"/>
    <property type="molecule type" value="Genomic_DNA"/>
</dbReference>
<dbReference type="RefSeq" id="WP_092688622.1">
    <property type="nucleotide sequence ID" value="NZ_FOGU01000002.1"/>
</dbReference>
<keyword evidence="1" id="KW-0862">Zinc</keyword>
<dbReference type="SUPFAM" id="SSF48150">
    <property type="entry name" value="DNA-glycosylase"/>
    <property type="match status" value="1"/>
</dbReference>
<evidence type="ECO:0000313" key="2">
    <source>
        <dbReference type="EMBL" id="SER68074.1"/>
    </source>
</evidence>
<protein>
    <submittedName>
        <fullName evidence="2">DNA-3-methyladenine glycosylase I</fullName>
    </submittedName>
</protein>
<dbReference type="GO" id="GO:0008725">
    <property type="term" value="F:DNA-3-methyladenine glycosylase activity"/>
    <property type="evidence" value="ECO:0007669"/>
    <property type="project" value="InterPro"/>
</dbReference>
<keyword evidence="3" id="KW-1185">Reference proteome</keyword>